<dbReference type="PROSITE" id="PS01124">
    <property type="entry name" value="HTH_ARAC_FAMILY_2"/>
    <property type="match status" value="1"/>
</dbReference>
<comment type="caution">
    <text evidence="6">The sequence shown here is derived from an EMBL/GenBank/DDBJ whole genome shotgun (WGS) entry which is preliminary data.</text>
</comment>
<dbReference type="GO" id="GO:0043565">
    <property type="term" value="F:sequence-specific DNA binding"/>
    <property type="evidence" value="ECO:0007669"/>
    <property type="project" value="InterPro"/>
</dbReference>
<feature type="transmembrane region" description="Helical" evidence="4">
    <location>
        <begin position="93"/>
        <end position="112"/>
    </location>
</feature>
<dbReference type="InterPro" id="IPR009057">
    <property type="entry name" value="Homeodomain-like_sf"/>
</dbReference>
<feature type="transmembrane region" description="Helical" evidence="4">
    <location>
        <begin position="118"/>
        <end position="141"/>
    </location>
</feature>
<accession>A0A3E5DKC7</accession>
<evidence type="ECO:0000313" key="6">
    <source>
        <dbReference type="EMBL" id="RGS12272.1"/>
    </source>
</evidence>
<feature type="transmembrane region" description="Helical" evidence="4">
    <location>
        <begin position="191"/>
        <end position="208"/>
    </location>
</feature>
<name>A0A3E5DKC7_9BACT</name>
<dbReference type="Proteomes" id="UP000283872">
    <property type="component" value="Unassembled WGS sequence"/>
</dbReference>
<dbReference type="EMBL" id="QRVA01000038">
    <property type="protein sequence ID" value="RGS12272.1"/>
    <property type="molecule type" value="Genomic_DNA"/>
</dbReference>
<dbReference type="SMART" id="SM00342">
    <property type="entry name" value="HTH_ARAC"/>
    <property type="match status" value="1"/>
</dbReference>
<keyword evidence="1" id="KW-0805">Transcription regulation</keyword>
<dbReference type="AlphaFoldDB" id="A0A3E5DKC7"/>
<keyword evidence="2" id="KW-0238">DNA-binding</keyword>
<dbReference type="SUPFAM" id="SSF46689">
    <property type="entry name" value="Homeodomain-like"/>
    <property type="match status" value="1"/>
</dbReference>
<organism evidence="6 7">
    <name type="scientific">Segatella copri</name>
    <dbReference type="NCBI Taxonomy" id="165179"/>
    <lineage>
        <taxon>Bacteria</taxon>
        <taxon>Pseudomonadati</taxon>
        <taxon>Bacteroidota</taxon>
        <taxon>Bacteroidia</taxon>
        <taxon>Bacteroidales</taxon>
        <taxon>Prevotellaceae</taxon>
        <taxon>Segatella</taxon>
    </lineage>
</organism>
<dbReference type="PANTHER" id="PTHR43280:SF2">
    <property type="entry name" value="HTH-TYPE TRANSCRIPTIONAL REGULATOR EXSA"/>
    <property type="match status" value="1"/>
</dbReference>
<dbReference type="PANTHER" id="PTHR43280">
    <property type="entry name" value="ARAC-FAMILY TRANSCRIPTIONAL REGULATOR"/>
    <property type="match status" value="1"/>
</dbReference>
<keyword evidence="4" id="KW-1133">Transmembrane helix</keyword>
<dbReference type="Gene3D" id="1.10.10.60">
    <property type="entry name" value="Homeodomain-like"/>
    <property type="match status" value="2"/>
</dbReference>
<evidence type="ECO:0000313" key="7">
    <source>
        <dbReference type="Proteomes" id="UP000283872"/>
    </source>
</evidence>
<evidence type="ECO:0000256" key="3">
    <source>
        <dbReference type="ARBA" id="ARBA00023163"/>
    </source>
</evidence>
<evidence type="ECO:0000256" key="1">
    <source>
        <dbReference type="ARBA" id="ARBA00023015"/>
    </source>
</evidence>
<gene>
    <name evidence="6" type="ORF">DWY11_12565</name>
</gene>
<sequence>MDSVTSFIYGMSMMFFSMMAFLFWRKGKEMLFRMIMWLMIVVDLQLVKDMVFFLIYGFDNEHAWYLTSSLDMMIIPFYSFVLMELVKPGWFRWVKALMLELPFLLLPVFYIFTHNIIWFYVLSVWGAIYGCSTFILLIFMIRRYHRQLKERFSYQENINLNWLLAILNTFFLILFLWTLSCFVINVDYDNIYMVSSLILWMLIDYFVYRHESVIEELSDVEIVPLEQNEVDVSGMAAEVQRLFEEDKIYLNPKLKLSDVALAVGTNRTYLSRYFNRQNGQTFYDYVNTYRIQYAENLLKSTNYPLPEIAIKSGFNSISTFRRVFFASFGCSPNKYRTNV</sequence>
<keyword evidence="4" id="KW-0472">Membrane</keyword>
<keyword evidence="3" id="KW-0804">Transcription</keyword>
<feature type="transmembrane region" description="Helical" evidence="4">
    <location>
        <begin position="36"/>
        <end position="56"/>
    </location>
</feature>
<evidence type="ECO:0000256" key="4">
    <source>
        <dbReference type="SAM" id="Phobius"/>
    </source>
</evidence>
<dbReference type="Pfam" id="PF12833">
    <property type="entry name" value="HTH_18"/>
    <property type="match status" value="1"/>
</dbReference>
<feature type="transmembrane region" description="Helical" evidence="4">
    <location>
        <begin position="6"/>
        <end position="24"/>
    </location>
</feature>
<protein>
    <submittedName>
        <fullName evidence="6">AraC family transcriptional regulator</fullName>
    </submittedName>
</protein>
<dbReference type="InterPro" id="IPR018060">
    <property type="entry name" value="HTH_AraC"/>
</dbReference>
<dbReference type="RefSeq" id="WP_117588110.1">
    <property type="nucleotide sequence ID" value="NZ_QRVA01000038.1"/>
</dbReference>
<feature type="domain" description="HTH araC/xylS-type" evidence="5">
    <location>
        <begin position="237"/>
        <end position="338"/>
    </location>
</feature>
<feature type="transmembrane region" description="Helical" evidence="4">
    <location>
        <begin position="62"/>
        <end position="81"/>
    </location>
</feature>
<keyword evidence="4" id="KW-0812">Transmembrane</keyword>
<evidence type="ECO:0000256" key="2">
    <source>
        <dbReference type="ARBA" id="ARBA00023125"/>
    </source>
</evidence>
<dbReference type="GO" id="GO:0003700">
    <property type="term" value="F:DNA-binding transcription factor activity"/>
    <property type="evidence" value="ECO:0007669"/>
    <property type="project" value="InterPro"/>
</dbReference>
<reference evidence="6 7" key="1">
    <citation type="submission" date="2018-08" db="EMBL/GenBank/DDBJ databases">
        <title>A genome reference for cultivated species of the human gut microbiota.</title>
        <authorList>
            <person name="Zou Y."/>
            <person name="Xue W."/>
            <person name="Luo G."/>
        </authorList>
    </citation>
    <scope>NUCLEOTIDE SEQUENCE [LARGE SCALE GENOMIC DNA]</scope>
    <source>
        <strain evidence="6 7">AF24-12</strain>
    </source>
</reference>
<evidence type="ECO:0000259" key="5">
    <source>
        <dbReference type="PROSITE" id="PS01124"/>
    </source>
</evidence>
<feature type="transmembrane region" description="Helical" evidence="4">
    <location>
        <begin position="162"/>
        <end position="185"/>
    </location>
</feature>
<proteinExistence type="predicted"/>